<dbReference type="EMBL" id="ML987195">
    <property type="protein sequence ID" value="KAF2248903.1"/>
    <property type="molecule type" value="Genomic_DNA"/>
</dbReference>
<dbReference type="OrthoDB" id="3946766at2759"/>
<dbReference type="RefSeq" id="XP_033683907.1">
    <property type="nucleotide sequence ID" value="XM_033826817.1"/>
</dbReference>
<feature type="region of interest" description="Disordered" evidence="1">
    <location>
        <begin position="1"/>
        <end position="51"/>
    </location>
</feature>
<evidence type="ECO:0000313" key="3">
    <source>
        <dbReference type="Proteomes" id="UP000800094"/>
    </source>
</evidence>
<proteinExistence type="predicted"/>
<sequence length="281" mass="31577">MATPLGNRFEQLPTPAEEPIAGSTTDQPGAPAPEGVQQQPAPAKRPTLPEKLKFKEFAKSKSRNPYPDEIHGIPLDAVHKGYRKRDRPDFGQLKPQGMPAEVHFLDKNLRAQCQRKGQLSRAGVVQFDSNKSLVKVSFQPDSQMSSIMLHIQREEGKDVLYQVFANSVRPAEKKERQDQRTPPGIRMISFQQDIDGKAEKEFTGRFARGYGNLTEMAQRKNLLMTLLSLVPPGETAKKGYKCCPVWSRLTDFELQDIRNKSMTARPASFGSFCLAMSKIYV</sequence>
<dbReference type="Proteomes" id="UP000800094">
    <property type="component" value="Unassembled WGS sequence"/>
</dbReference>
<dbReference type="GeneID" id="54580147"/>
<evidence type="ECO:0000313" key="2">
    <source>
        <dbReference type="EMBL" id="KAF2248903.1"/>
    </source>
</evidence>
<evidence type="ECO:0000256" key="1">
    <source>
        <dbReference type="SAM" id="MobiDB-lite"/>
    </source>
</evidence>
<dbReference type="AlphaFoldDB" id="A0A6A6IH99"/>
<keyword evidence="3" id="KW-1185">Reference proteome</keyword>
<organism evidence="2 3">
    <name type="scientific">Trematosphaeria pertusa</name>
    <dbReference type="NCBI Taxonomy" id="390896"/>
    <lineage>
        <taxon>Eukaryota</taxon>
        <taxon>Fungi</taxon>
        <taxon>Dikarya</taxon>
        <taxon>Ascomycota</taxon>
        <taxon>Pezizomycotina</taxon>
        <taxon>Dothideomycetes</taxon>
        <taxon>Pleosporomycetidae</taxon>
        <taxon>Pleosporales</taxon>
        <taxon>Massarineae</taxon>
        <taxon>Trematosphaeriaceae</taxon>
        <taxon>Trematosphaeria</taxon>
    </lineage>
</organism>
<protein>
    <submittedName>
        <fullName evidence="2">Uncharacterized protein</fullName>
    </submittedName>
</protein>
<gene>
    <name evidence="2" type="ORF">BU26DRAFT_505028</name>
</gene>
<reference evidence="2" key="1">
    <citation type="journal article" date="2020" name="Stud. Mycol.">
        <title>101 Dothideomycetes genomes: a test case for predicting lifestyles and emergence of pathogens.</title>
        <authorList>
            <person name="Haridas S."/>
            <person name="Albert R."/>
            <person name="Binder M."/>
            <person name="Bloem J."/>
            <person name="Labutti K."/>
            <person name="Salamov A."/>
            <person name="Andreopoulos B."/>
            <person name="Baker S."/>
            <person name="Barry K."/>
            <person name="Bills G."/>
            <person name="Bluhm B."/>
            <person name="Cannon C."/>
            <person name="Castanera R."/>
            <person name="Culley D."/>
            <person name="Daum C."/>
            <person name="Ezra D."/>
            <person name="Gonzalez J."/>
            <person name="Henrissat B."/>
            <person name="Kuo A."/>
            <person name="Liang C."/>
            <person name="Lipzen A."/>
            <person name="Lutzoni F."/>
            <person name="Magnuson J."/>
            <person name="Mondo S."/>
            <person name="Nolan M."/>
            <person name="Ohm R."/>
            <person name="Pangilinan J."/>
            <person name="Park H.-J."/>
            <person name="Ramirez L."/>
            <person name="Alfaro M."/>
            <person name="Sun H."/>
            <person name="Tritt A."/>
            <person name="Yoshinaga Y."/>
            <person name="Zwiers L.-H."/>
            <person name="Turgeon B."/>
            <person name="Goodwin S."/>
            <person name="Spatafora J."/>
            <person name="Crous P."/>
            <person name="Grigoriev I."/>
        </authorList>
    </citation>
    <scope>NUCLEOTIDE SEQUENCE</scope>
    <source>
        <strain evidence="2">CBS 122368</strain>
    </source>
</reference>
<accession>A0A6A6IH99</accession>
<name>A0A6A6IH99_9PLEO</name>